<protein>
    <recommendedName>
        <fullName evidence="7">Heme O synthase</fullName>
    </recommendedName>
</protein>
<accession>A0A0N5AJI1</accession>
<evidence type="ECO:0000313" key="9">
    <source>
        <dbReference type="Proteomes" id="UP000046393"/>
    </source>
</evidence>
<dbReference type="CDD" id="cd13957">
    <property type="entry name" value="PT_UbiA_Cox10"/>
    <property type="match status" value="1"/>
</dbReference>
<dbReference type="PANTHER" id="PTHR43448:SF2">
    <property type="entry name" value="PROTOHEME IX FARNESYLTRANSFERASE, MITOCHONDRIAL"/>
    <property type="match status" value="1"/>
</dbReference>
<feature type="transmembrane region" description="Helical" evidence="8">
    <location>
        <begin position="334"/>
        <end position="351"/>
    </location>
</feature>
<dbReference type="STRING" id="451379.A0A0N5AJI1"/>
<evidence type="ECO:0000256" key="6">
    <source>
        <dbReference type="ARBA" id="ARBA00023136"/>
    </source>
</evidence>
<feature type="transmembrane region" description="Helical" evidence="8">
    <location>
        <begin position="204"/>
        <end position="221"/>
    </location>
</feature>
<dbReference type="Proteomes" id="UP000046393">
    <property type="component" value="Unplaced"/>
</dbReference>
<keyword evidence="6 8" id="KW-0472">Membrane</keyword>
<evidence type="ECO:0000256" key="5">
    <source>
        <dbReference type="ARBA" id="ARBA00023133"/>
    </source>
</evidence>
<evidence type="ECO:0000256" key="8">
    <source>
        <dbReference type="SAM" id="Phobius"/>
    </source>
</evidence>
<dbReference type="Gene3D" id="1.10.357.140">
    <property type="entry name" value="UbiA prenyltransferase"/>
    <property type="match status" value="1"/>
</dbReference>
<dbReference type="NCBIfam" id="TIGR01473">
    <property type="entry name" value="cyoE_ctaB"/>
    <property type="match status" value="1"/>
</dbReference>
<evidence type="ECO:0000313" key="10">
    <source>
        <dbReference type="WBParaSite" id="SMUV_0000462101-mRNA-1"/>
    </source>
</evidence>
<dbReference type="GO" id="GO:0006784">
    <property type="term" value="P:heme A biosynthetic process"/>
    <property type="evidence" value="ECO:0007669"/>
    <property type="project" value="TreeGrafter"/>
</dbReference>
<evidence type="ECO:0000256" key="7">
    <source>
        <dbReference type="ARBA" id="ARBA00030253"/>
    </source>
</evidence>
<name>A0A0N5AJI1_9BILA</name>
<evidence type="ECO:0000256" key="2">
    <source>
        <dbReference type="ARBA" id="ARBA00022679"/>
    </source>
</evidence>
<dbReference type="InterPro" id="IPR044878">
    <property type="entry name" value="UbiA_sf"/>
</dbReference>
<organism evidence="9 10">
    <name type="scientific">Syphacia muris</name>
    <dbReference type="NCBI Taxonomy" id="451379"/>
    <lineage>
        <taxon>Eukaryota</taxon>
        <taxon>Metazoa</taxon>
        <taxon>Ecdysozoa</taxon>
        <taxon>Nematoda</taxon>
        <taxon>Chromadorea</taxon>
        <taxon>Rhabditida</taxon>
        <taxon>Spirurina</taxon>
        <taxon>Oxyuridomorpha</taxon>
        <taxon>Oxyuroidea</taxon>
        <taxon>Oxyuridae</taxon>
        <taxon>Syphacia</taxon>
    </lineage>
</organism>
<evidence type="ECO:0000256" key="1">
    <source>
        <dbReference type="ARBA" id="ARBA00004141"/>
    </source>
</evidence>
<proteinExistence type="predicted"/>
<feature type="transmembrane region" description="Helical" evidence="8">
    <location>
        <begin position="227"/>
        <end position="246"/>
    </location>
</feature>
<keyword evidence="5" id="KW-0350">Heme biosynthesis</keyword>
<feature type="transmembrane region" description="Helical" evidence="8">
    <location>
        <begin position="174"/>
        <end position="197"/>
    </location>
</feature>
<feature type="transmembrane region" description="Helical" evidence="8">
    <location>
        <begin position="78"/>
        <end position="95"/>
    </location>
</feature>
<keyword evidence="9" id="KW-1185">Reference proteome</keyword>
<evidence type="ECO:0000256" key="4">
    <source>
        <dbReference type="ARBA" id="ARBA00022989"/>
    </source>
</evidence>
<dbReference type="PANTHER" id="PTHR43448">
    <property type="entry name" value="PROTOHEME IX FARNESYLTRANSFERASE, MITOCHONDRIAL"/>
    <property type="match status" value="1"/>
</dbReference>
<dbReference type="InterPro" id="IPR000537">
    <property type="entry name" value="UbiA_prenyltransferase"/>
</dbReference>
<feature type="transmembrane region" description="Helical" evidence="8">
    <location>
        <begin position="145"/>
        <end position="168"/>
    </location>
</feature>
<dbReference type="InterPro" id="IPR006369">
    <property type="entry name" value="Protohaem_IX_farnesylTrfase"/>
</dbReference>
<reference evidence="10" key="1">
    <citation type="submission" date="2017-02" db="UniProtKB">
        <authorList>
            <consortium name="WormBaseParasite"/>
        </authorList>
    </citation>
    <scope>IDENTIFICATION</scope>
</reference>
<comment type="subcellular location">
    <subcellularLocation>
        <location evidence="1">Membrane</location>
        <topology evidence="1">Multi-pass membrane protein</topology>
    </subcellularLocation>
</comment>
<dbReference type="GO" id="GO:0005739">
    <property type="term" value="C:mitochondrion"/>
    <property type="evidence" value="ECO:0007669"/>
    <property type="project" value="TreeGrafter"/>
</dbReference>
<dbReference type="AlphaFoldDB" id="A0A0N5AJI1"/>
<evidence type="ECO:0000256" key="3">
    <source>
        <dbReference type="ARBA" id="ARBA00022692"/>
    </source>
</evidence>
<keyword evidence="2" id="KW-0808">Transferase</keyword>
<dbReference type="GO" id="GO:0016020">
    <property type="term" value="C:membrane"/>
    <property type="evidence" value="ECO:0007669"/>
    <property type="project" value="UniProtKB-SubCell"/>
</dbReference>
<dbReference type="WBParaSite" id="SMUV_0000462101-mRNA-1">
    <property type="protein sequence ID" value="SMUV_0000462101-mRNA-1"/>
    <property type="gene ID" value="SMUV_0000462101"/>
</dbReference>
<dbReference type="Pfam" id="PF01040">
    <property type="entry name" value="UbiA"/>
    <property type="match status" value="1"/>
</dbReference>
<keyword evidence="4 8" id="KW-1133">Transmembrane helix</keyword>
<sequence length="371" mass="41361">MNRIHLLLWISNWTRISRKVCVNTVCKSTQCLNAYNGGKLFAMASSVKKSEAMVLNETDWNEIKPQKLFKSYLQISKFNLTALITLTAAGGYIMSTPTLSWTVFPCILGTSLLSSSANAVNQLIESPYDAQMTRTSSRLLVIHRFTPLHTCGFALLTGSFGSTILWFGCNWCTAILGLINFFLYVVTVLCLFLPGVYTPLKRHSIICTWVGAIVGAIPPLMGCAGSGNITLSSVILSALVYCWQFPHFNGLSWNLRDDYTRAGYRVMCVVNERLCRASSLRNTLALIPLCSIGAPLSGLTTWTFSFGSLPLNLYFSYLSLQFYHRADSKSARSLFIYSLLYLPLIFILMFLSKLESILGKKSSEEPHQVHL</sequence>
<dbReference type="GO" id="GO:0008495">
    <property type="term" value="F:protoheme IX farnesyltransferase activity"/>
    <property type="evidence" value="ECO:0007669"/>
    <property type="project" value="InterPro"/>
</dbReference>
<keyword evidence="3 8" id="KW-0812">Transmembrane</keyword>